<proteinExistence type="predicted"/>
<protein>
    <recommendedName>
        <fullName evidence="3">WXG100 family type VII secretion target</fullName>
    </recommendedName>
</protein>
<organism evidence="1 2">
    <name type="scientific">Leucobacter komagatae</name>
    <dbReference type="NCBI Taxonomy" id="55969"/>
    <lineage>
        <taxon>Bacteria</taxon>
        <taxon>Bacillati</taxon>
        <taxon>Actinomycetota</taxon>
        <taxon>Actinomycetes</taxon>
        <taxon>Micrococcales</taxon>
        <taxon>Microbacteriaceae</taxon>
        <taxon>Leucobacter</taxon>
    </lineage>
</organism>
<gene>
    <name evidence="1" type="ORF">SD72_06805</name>
</gene>
<sequence>MTGSNPNDFWLLPAGLEQQAGGFEQWQGALAGMNDELKLIVPYTSDNAEIFNYAIGRFGEMHTGVLKWIAHMQNVIAGVAAELRDVAREGRTIDLAQAARIDKYSPTEYNGFDPYGGGSYGKGSGTLAPESDRWDSVDAPLYLPNTGGGARFYLDAGPGAFDGASDFTKRLLPGDLASPSEWVSVVLEHIGATSFRETVLSGFGGDWGALRAHAARLQGTSKFLGDAHSAMTSNVGAVLVYWQGHSANSASAYFDEMLAGIAGARDGAAKAATAINEYCDAVKDAAEVVAGVIDGFRDSVVIAAITLAAGGKNPFTEVLSKTAAGAAMLNAWRLWSKINDHVQKLQTIKQGLSVIRGLTTSMDDFTSKLHVPVMAETS</sequence>
<dbReference type="EMBL" id="JXSQ01000006">
    <property type="protein sequence ID" value="KIP52883.1"/>
    <property type="molecule type" value="Genomic_DNA"/>
</dbReference>
<dbReference type="Gene3D" id="1.20.1260.20">
    <property type="entry name" value="PPE superfamily"/>
    <property type="match status" value="1"/>
</dbReference>
<evidence type="ECO:0008006" key="3">
    <source>
        <dbReference type="Google" id="ProtNLM"/>
    </source>
</evidence>
<dbReference type="SUPFAM" id="SSF140453">
    <property type="entry name" value="EsxAB dimer-like"/>
    <property type="match status" value="1"/>
</dbReference>
<dbReference type="Proteomes" id="UP000032120">
    <property type="component" value="Unassembled WGS sequence"/>
</dbReference>
<reference evidence="1 2" key="1">
    <citation type="submission" date="2015-01" db="EMBL/GenBank/DDBJ databases">
        <title>Draft genome sequence of Leucobacter komagatae strain VKM ST2845.</title>
        <authorList>
            <person name="Karlyshev A.V."/>
            <person name="Kudryashova E.B."/>
        </authorList>
    </citation>
    <scope>NUCLEOTIDE SEQUENCE [LARGE SCALE GENOMIC DNA]</scope>
    <source>
        <strain evidence="1 2">VKM ST2845</strain>
    </source>
</reference>
<name>A0A0D0ITL3_9MICO</name>
<evidence type="ECO:0000313" key="1">
    <source>
        <dbReference type="EMBL" id="KIP52883.1"/>
    </source>
</evidence>
<dbReference type="InterPro" id="IPR038332">
    <property type="entry name" value="PPE_sf"/>
</dbReference>
<dbReference type="OrthoDB" id="5096792at2"/>
<comment type="caution">
    <text evidence="1">The sequence shown here is derived from an EMBL/GenBank/DDBJ whole genome shotgun (WGS) entry which is preliminary data.</text>
</comment>
<evidence type="ECO:0000313" key="2">
    <source>
        <dbReference type="Proteomes" id="UP000032120"/>
    </source>
</evidence>
<dbReference type="AlphaFoldDB" id="A0A0D0ITL3"/>
<dbReference type="RefSeq" id="WP_042543668.1">
    <property type="nucleotide sequence ID" value="NZ_JXSQ01000006.1"/>
</dbReference>
<keyword evidence="2" id="KW-1185">Reference proteome</keyword>
<dbReference type="InterPro" id="IPR036689">
    <property type="entry name" value="ESAT-6-like_sf"/>
</dbReference>
<accession>A0A0D0ITL3</accession>